<dbReference type="EMBL" id="CP070872">
    <property type="protein sequence ID" value="QSE77421.1"/>
    <property type="molecule type" value="Genomic_DNA"/>
</dbReference>
<dbReference type="Proteomes" id="UP000663608">
    <property type="component" value="Chromosome"/>
</dbReference>
<feature type="domain" description="HTH crp-type" evidence="5">
    <location>
        <begin position="145"/>
        <end position="213"/>
    </location>
</feature>
<evidence type="ECO:0000313" key="7">
    <source>
        <dbReference type="Proteomes" id="UP000663608"/>
    </source>
</evidence>
<dbReference type="InterPro" id="IPR050397">
    <property type="entry name" value="Env_Response_Regulators"/>
</dbReference>
<dbReference type="InterPro" id="IPR014710">
    <property type="entry name" value="RmlC-like_jellyroll"/>
</dbReference>
<dbReference type="SMART" id="SM00100">
    <property type="entry name" value="cNMP"/>
    <property type="match status" value="1"/>
</dbReference>
<keyword evidence="7" id="KW-1185">Reference proteome</keyword>
<dbReference type="Pfam" id="PF13545">
    <property type="entry name" value="HTH_Crp_2"/>
    <property type="match status" value="1"/>
</dbReference>
<dbReference type="InterPro" id="IPR018490">
    <property type="entry name" value="cNMP-bd_dom_sf"/>
</dbReference>
<dbReference type="PANTHER" id="PTHR24567:SF28">
    <property type="entry name" value="LISTERIOLYSIN REGULATORY PROTEIN"/>
    <property type="match status" value="1"/>
</dbReference>
<protein>
    <submittedName>
        <fullName evidence="6">Crp/Fnr family transcriptional regulator</fullName>
    </submittedName>
</protein>
<dbReference type="InterPro" id="IPR036388">
    <property type="entry name" value="WH-like_DNA-bd_sf"/>
</dbReference>
<evidence type="ECO:0000256" key="2">
    <source>
        <dbReference type="ARBA" id="ARBA00023125"/>
    </source>
</evidence>
<evidence type="ECO:0000259" key="4">
    <source>
        <dbReference type="PROSITE" id="PS50042"/>
    </source>
</evidence>
<feature type="domain" description="Cyclic nucleotide-binding" evidence="4">
    <location>
        <begin position="12"/>
        <end position="131"/>
    </location>
</feature>
<name>A0AA45KJW1_9LACT</name>
<dbReference type="GO" id="GO:0003677">
    <property type="term" value="F:DNA binding"/>
    <property type="evidence" value="ECO:0007669"/>
    <property type="project" value="UniProtKB-KW"/>
</dbReference>
<dbReference type="AlphaFoldDB" id="A0AA45KJW1"/>
<dbReference type="PANTHER" id="PTHR24567">
    <property type="entry name" value="CRP FAMILY TRANSCRIPTIONAL REGULATORY PROTEIN"/>
    <property type="match status" value="1"/>
</dbReference>
<dbReference type="PROSITE" id="PS51063">
    <property type="entry name" value="HTH_CRP_2"/>
    <property type="match status" value="1"/>
</dbReference>
<dbReference type="KEGG" id="lti:JW886_04040"/>
<dbReference type="Gene3D" id="1.10.10.10">
    <property type="entry name" value="Winged helix-like DNA-binding domain superfamily/Winged helix DNA-binding domain"/>
    <property type="match status" value="1"/>
</dbReference>
<dbReference type="InterPro" id="IPR000595">
    <property type="entry name" value="cNMP-bd_dom"/>
</dbReference>
<dbReference type="GO" id="GO:0003700">
    <property type="term" value="F:DNA-binding transcription factor activity"/>
    <property type="evidence" value="ECO:0007669"/>
    <property type="project" value="TreeGrafter"/>
</dbReference>
<sequence>MQEHHCITQVPLFSQLAPEELAKVEQVVQHQRFQKGELVLSPVQAPRLVIVAKGALKIYRLSASGKEQLLRVIEPGGYEGEAALFGVVNENMFGEVIKDSVVCFVKSEAFKELLMNNPALSLKLLEINAQKAEQTEQQAAYLVMESIENRLAHYLLQLAKATESLNFVLPMKMKDLANLLGTTPETLSRKFKGLEMAQCIERQGKKIHLLDPMALEAHYT</sequence>
<reference evidence="6 7" key="1">
    <citation type="submission" date="2021-02" db="EMBL/GenBank/DDBJ databases">
        <title>Complete genome sequence of Lactococcus lactis strain K_LL004.</title>
        <authorList>
            <person name="Kim H.B."/>
        </authorList>
    </citation>
    <scope>NUCLEOTIDE SEQUENCE [LARGE SCALE GENOMIC DNA]</scope>
    <source>
        <strain evidence="6 7">K_LL004</strain>
    </source>
</reference>
<evidence type="ECO:0000313" key="6">
    <source>
        <dbReference type="EMBL" id="QSE77421.1"/>
    </source>
</evidence>
<dbReference type="CDD" id="cd00092">
    <property type="entry name" value="HTH_CRP"/>
    <property type="match status" value="1"/>
</dbReference>
<accession>A0AA45KJW1</accession>
<keyword evidence="1" id="KW-0805">Transcription regulation</keyword>
<dbReference type="SUPFAM" id="SSF51206">
    <property type="entry name" value="cAMP-binding domain-like"/>
    <property type="match status" value="1"/>
</dbReference>
<dbReference type="SUPFAM" id="SSF46785">
    <property type="entry name" value="Winged helix' DNA-binding domain"/>
    <property type="match status" value="1"/>
</dbReference>
<dbReference type="InterPro" id="IPR036390">
    <property type="entry name" value="WH_DNA-bd_sf"/>
</dbReference>
<evidence type="ECO:0000259" key="5">
    <source>
        <dbReference type="PROSITE" id="PS51063"/>
    </source>
</evidence>
<dbReference type="PROSITE" id="PS50042">
    <property type="entry name" value="CNMP_BINDING_3"/>
    <property type="match status" value="1"/>
</dbReference>
<dbReference type="Pfam" id="PF00027">
    <property type="entry name" value="cNMP_binding"/>
    <property type="match status" value="1"/>
</dbReference>
<keyword evidence="2" id="KW-0238">DNA-binding</keyword>
<dbReference type="InterPro" id="IPR012318">
    <property type="entry name" value="HTH_CRP"/>
</dbReference>
<dbReference type="SMART" id="SM00419">
    <property type="entry name" value="HTH_CRP"/>
    <property type="match status" value="1"/>
</dbReference>
<evidence type="ECO:0000256" key="1">
    <source>
        <dbReference type="ARBA" id="ARBA00023015"/>
    </source>
</evidence>
<gene>
    <name evidence="6" type="ORF">JW886_04040</name>
</gene>
<dbReference type="RefSeq" id="WP_205872371.1">
    <property type="nucleotide sequence ID" value="NZ_CP070872.1"/>
</dbReference>
<keyword evidence="3" id="KW-0804">Transcription</keyword>
<dbReference type="GO" id="GO:0005829">
    <property type="term" value="C:cytosol"/>
    <property type="evidence" value="ECO:0007669"/>
    <property type="project" value="TreeGrafter"/>
</dbReference>
<proteinExistence type="predicted"/>
<organism evidence="6 7">
    <name type="scientific">Lactococcus taiwanensis</name>
    <dbReference type="NCBI Taxonomy" id="1151742"/>
    <lineage>
        <taxon>Bacteria</taxon>
        <taxon>Bacillati</taxon>
        <taxon>Bacillota</taxon>
        <taxon>Bacilli</taxon>
        <taxon>Lactobacillales</taxon>
        <taxon>Streptococcaceae</taxon>
        <taxon>Lactococcus</taxon>
    </lineage>
</organism>
<dbReference type="Gene3D" id="2.60.120.10">
    <property type="entry name" value="Jelly Rolls"/>
    <property type="match status" value="1"/>
</dbReference>
<evidence type="ECO:0000256" key="3">
    <source>
        <dbReference type="ARBA" id="ARBA00023163"/>
    </source>
</evidence>
<dbReference type="CDD" id="cd00038">
    <property type="entry name" value="CAP_ED"/>
    <property type="match status" value="1"/>
</dbReference>